<name>A0A9W9PXU5_9EURO</name>
<keyword evidence="4" id="KW-1185">Reference proteome</keyword>
<dbReference type="InterPro" id="IPR002110">
    <property type="entry name" value="Ankyrin_rpt"/>
</dbReference>
<dbReference type="SUPFAM" id="SSF48403">
    <property type="entry name" value="Ankyrin repeat"/>
    <property type="match status" value="1"/>
</dbReference>
<evidence type="ECO:0000313" key="3">
    <source>
        <dbReference type="EMBL" id="KAJ5311862.1"/>
    </source>
</evidence>
<dbReference type="Gene3D" id="1.25.40.20">
    <property type="entry name" value="Ankyrin repeat-containing domain"/>
    <property type="match status" value="2"/>
</dbReference>
<comment type="caution">
    <text evidence="3">The sequence shown here is derived from an EMBL/GenBank/DDBJ whole genome shotgun (WGS) entry which is preliminary data.</text>
</comment>
<evidence type="ECO:0000313" key="4">
    <source>
        <dbReference type="Proteomes" id="UP001147746"/>
    </source>
</evidence>
<proteinExistence type="predicted"/>
<keyword evidence="2" id="KW-0040">ANK repeat</keyword>
<evidence type="ECO:0000256" key="2">
    <source>
        <dbReference type="ARBA" id="ARBA00023043"/>
    </source>
</evidence>
<dbReference type="AlphaFoldDB" id="A0A9W9PXU5"/>
<sequence length="529" mass="60522">MNGTTSLLRAQVEEVSLSDIFLELLHGRALCLAVDPPFQPPSAFGTFDFSTGTRDELYEWSLHLSLAQIPANLLISVLDRLFFIGTEFPHLTCSGIHSLHFLRSSCRAICDIVHLWLERGEVQSFLREIKDNILIRGPMQLSRKNADSFRVPRENTLPYDTAANCVDCLKFLVEHRLVGIEYYDETGRNYLHAAIDNDNNDCLQYLLNNMTPSEVDRTTDINLSRLCGHPLVQLAEKRNQRGFEIVLLQLLGHYNPADLFTDDEFKLKLCAFISPEFAEQLFVMDLNVGNAKDELGTTSWHAAAQGNPRGEDFMIWLLSRAGNEPTLRDHKGNNALMHAAKGNRVTSIQWLCSYVDPMEPWVDVTIQRSQGGPAYALRLAAESMEENSPDIFRGIMTRMPRDYFENMHNSISIFKLICDTLAATRRKLAMRHPQPTAAHRKEWENAWRVSAAKCQKLSSHLEKRIFRRGPGEWHGTHAMRLICEYARDLDLLMLVQGIVPLPPEGKFWFHIFKNRERGGDGRWPWFRAT</sequence>
<gene>
    <name evidence="3" type="ORF">N7476_007722</name>
</gene>
<protein>
    <recommendedName>
        <fullName evidence="5">Ankyrin</fullName>
    </recommendedName>
</protein>
<evidence type="ECO:0000256" key="1">
    <source>
        <dbReference type="ARBA" id="ARBA00022737"/>
    </source>
</evidence>
<dbReference type="PANTHER" id="PTHR24198">
    <property type="entry name" value="ANKYRIN REPEAT AND PROTEIN KINASE DOMAIN-CONTAINING PROTEIN"/>
    <property type="match status" value="1"/>
</dbReference>
<organism evidence="3 4">
    <name type="scientific">Penicillium atrosanguineum</name>
    <dbReference type="NCBI Taxonomy" id="1132637"/>
    <lineage>
        <taxon>Eukaryota</taxon>
        <taxon>Fungi</taxon>
        <taxon>Dikarya</taxon>
        <taxon>Ascomycota</taxon>
        <taxon>Pezizomycotina</taxon>
        <taxon>Eurotiomycetes</taxon>
        <taxon>Eurotiomycetidae</taxon>
        <taxon>Eurotiales</taxon>
        <taxon>Aspergillaceae</taxon>
        <taxon>Penicillium</taxon>
    </lineage>
</organism>
<dbReference type="Proteomes" id="UP001147746">
    <property type="component" value="Unassembled WGS sequence"/>
</dbReference>
<keyword evidence="1" id="KW-0677">Repeat</keyword>
<dbReference type="SMART" id="SM00248">
    <property type="entry name" value="ANK"/>
    <property type="match status" value="2"/>
</dbReference>
<accession>A0A9W9PXU5</accession>
<reference evidence="3" key="1">
    <citation type="submission" date="2022-12" db="EMBL/GenBank/DDBJ databases">
        <authorList>
            <person name="Petersen C."/>
        </authorList>
    </citation>
    <scope>NUCLEOTIDE SEQUENCE</scope>
    <source>
        <strain evidence="3">IBT 21472</strain>
    </source>
</reference>
<dbReference type="Pfam" id="PF12796">
    <property type="entry name" value="Ank_2"/>
    <property type="match status" value="1"/>
</dbReference>
<evidence type="ECO:0008006" key="5">
    <source>
        <dbReference type="Google" id="ProtNLM"/>
    </source>
</evidence>
<dbReference type="EMBL" id="JAPZBO010000007">
    <property type="protein sequence ID" value="KAJ5311862.1"/>
    <property type="molecule type" value="Genomic_DNA"/>
</dbReference>
<dbReference type="PANTHER" id="PTHR24198:SF165">
    <property type="entry name" value="ANKYRIN REPEAT-CONTAINING PROTEIN-RELATED"/>
    <property type="match status" value="1"/>
</dbReference>
<dbReference type="InterPro" id="IPR036770">
    <property type="entry name" value="Ankyrin_rpt-contain_sf"/>
</dbReference>
<reference evidence="3" key="2">
    <citation type="journal article" date="2023" name="IMA Fungus">
        <title>Comparative genomic study of the Penicillium genus elucidates a diverse pangenome and 15 lateral gene transfer events.</title>
        <authorList>
            <person name="Petersen C."/>
            <person name="Sorensen T."/>
            <person name="Nielsen M.R."/>
            <person name="Sondergaard T.E."/>
            <person name="Sorensen J.L."/>
            <person name="Fitzpatrick D.A."/>
            <person name="Frisvad J.C."/>
            <person name="Nielsen K.L."/>
        </authorList>
    </citation>
    <scope>NUCLEOTIDE SEQUENCE</scope>
    <source>
        <strain evidence="3">IBT 21472</strain>
    </source>
</reference>